<dbReference type="GO" id="GO:0016020">
    <property type="term" value="C:membrane"/>
    <property type="evidence" value="ECO:0007669"/>
    <property type="project" value="TreeGrafter"/>
</dbReference>
<dbReference type="Pfam" id="PF00120">
    <property type="entry name" value="Gln-synt_C"/>
    <property type="match status" value="1"/>
</dbReference>
<dbReference type="PROSITE" id="PS51987">
    <property type="entry name" value="GS_CATALYTIC"/>
    <property type="match status" value="1"/>
</dbReference>
<dbReference type="Proteomes" id="UP000019482">
    <property type="component" value="Unassembled WGS sequence"/>
</dbReference>
<dbReference type="Gene3D" id="3.30.590.10">
    <property type="entry name" value="Glutamine synthetase/guanido kinase, catalytic domain"/>
    <property type="match status" value="1"/>
</dbReference>
<dbReference type="PANTHER" id="PTHR43407:SF1">
    <property type="entry name" value="LENGSIN"/>
    <property type="match status" value="1"/>
</dbReference>
<keyword evidence="6" id="KW-0436">Ligase</keyword>
<evidence type="ECO:0000256" key="3">
    <source>
        <dbReference type="PROSITE-ProRule" id="PRU01331"/>
    </source>
</evidence>
<gene>
    <name evidence="6" type="ORF">CTDIVETGP_1003</name>
</gene>
<name>W6N3A9_CLOTY</name>
<dbReference type="EMBL" id="CBXI010000014">
    <property type="protein sequence ID" value="CDL90933.1"/>
    <property type="molecule type" value="Genomic_DNA"/>
</dbReference>
<evidence type="ECO:0000313" key="7">
    <source>
        <dbReference type="Proteomes" id="UP000019482"/>
    </source>
</evidence>
<reference evidence="6 7" key="1">
    <citation type="journal article" date="2015" name="Genome Announc.">
        <title>Draft Genome Sequence of Clostridium tyrobutyricum Strain DIVETGP, Isolated from Cow's Milk for Grana Padano Production.</title>
        <authorList>
            <person name="Soggiu A."/>
            <person name="Piras C."/>
            <person name="Gaiarsa S."/>
            <person name="Sassera D."/>
            <person name="Roncada P."/>
            <person name="Bendixen E."/>
            <person name="Brasca M."/>
            <person name="Bonizzi L."/>
        </authorList>
    </citation>
    <scope>NUCLEOTIDE SEQUENCE [LARGE SCALE GENOMIC DNA]</scope>
    <source>
        <strain evidence="6 7">DIVETGP</strain>
    </source>
</reference>
<evidence type="ECO:0000259" key="5">
    <source>
        <dbReference type="PROSITE" id="PS51987"/>
    </source>
</evidence>
<dbReference type="SMART" id="SM01230">
    <property type="entry name" value="Gln-synt_C"/>
    <property type="match status" value="1"/>
</dbReference>
<evidence type="ECO:0000256" key="2">
    <source>
        <dbReference type="ARBA" id="ARBA00012937"/>
    </source>
</evidence>
<dbReference type="GO" id="GO:0004356">
    <property type="term" value="F:glutamine synthetase activity"/>
    <property type="evidence" value="ECO:0007669"/>
    <property type="project" value="UniProtKB-EC"/>
</dbReference>
<evidence type="ECO:0000256" key="1">
    <source>
        <dbReference type="ARBA" id="ARBA00009897"/>
    </source>
</evidence>
<dbReference type="GO" id="GO:0006542">
    <property type="term" value="P:glutamine biosynthetic process"/>
    <property type="evidence" value="ECO:0007669"/>
    <property type="project" value="TreeGrafter"/>
</dbReference>
<protein>
    <recommendedName>
        <fullName evidence="2">glutamine synthetase</fullName>
        <ecNumber evidence="2">6.3.1.2</ecNumber>
    </recommendedName>
</protein>
<dbReference type="SUPFAM" id="SSF55931">
    <property type="entry name" value="Glutamine synthetase/guanido kinase"/>
    <property type="match status" value="1"/>
</dbReference>
<keyword evidence="7" id="KW-1185">Reference proteome</keyword>
<comment type="caution">
    <text evidence="6">The sequence shown here is derived from an EMBL/GenBank/DDBJ whole genome shotgun (WGS) entry which is preliminary data.</text>
</comment>
<sequence length="410" mass="46432">MDIYGLEPEMGHKEVGGIQAKVDKDGNYQIMEQLEIDWKYSTAVQAVDNEAFVKNIIEETFKENGLNVTFLAKPVDGIAGSGEHTHIGIALKLKNGKRINLFSSTKNHFLSTFGYASIMGILKNYEVINPFVSSTTDSLRRLKPGFEAPVCIVTSIGRSVEVPSRNRSVLIGVVRELQSPLATRFELRAPNPGTNTYIAVGALYMAMLDGIKYALENGKTEDDLLAELSKKQGDTADYLEKDRAYRSEIDVFEEYTDEQREDLYGKAPATVYENLSALEKYSEKKAVLTNGGILKDKFIESFKEAFLEKWTVEIEHRILNQYSDEIRNFKQLHHSDKALDIDLANWAKVNELRYALLKDSYSQKSLFTQIKEAVESKEYAKASDLQVIIEKKIAELRQSYSTYKKNLLDL</sequence>
<organism evidence="6 7">
    <name type="scientific">Clostridium tyrobutyricum DIVETGP</name>
    <dbReference type="NCBI Taxonomy" id="1408889"/>
    <lineage>
        <taxon>Bacteria</taxon>
        <taxon>Bacillati</taxon>
        <taxon>Bacillota</taxon>
        <taxon>Clostridia</taxon>
        <taxon>Eubacteriales</taxon>
        <taxon>Clostridiaceae</taxon>
        <taxon>Clostridium</taxon>
    </lineage>
</organism>
<evidence type="ECO:0000256" key="4">
    <source>
        <dbReference type="RuleBase" id="RU000384"/>
    </source>
</evidence>
<proteinExistence type="inferred from homology"/>
<dbReference type="EC" id="6.3.1.2" evidence="2"/>
<dbReference type="InterPro" id="IPR008146">
    <property type="entry name" value="Gln_synth_cat_dom"/>
</dbReference>
<accession>W6N3A9</accession>
<dbReference type="GO" id="GO:0005737">
    <property type="term" value="C:cytoplasm"/>
    <property type="evidence" value="ECO:0007669"/>
    <property type="project" value="TreeGrafter"/>
</dbReference>
<feature type="domain" description="GS catalytic" evidence="5">
    <location>
        <begin position="1"/>
        <end position="329"/>
    </location>
</feature>
<dbReference type="AlphaFoldDB" id="W6N3A9"/>
<dbReference type="GO" id="GO:0019740">
    <property type="term" value="P:nitrogen utilization"/>
    <property type="evidence" value="ECO:0007669"/>
    <property type="project" value="TreeGrafter"/>
</dbReference>
<evidence type="ECO:0000313" key="6">
    <source>
        <dbReference type="EMBL" id="CDL90933.1"/>
    </source>
</evidence>
<dbReference type="PANTHER" id="PTHR43407">
    <property type="entry name" value="GLUTAMINE SYNTHETASE"/>
    <property type="match status" value="1"/>
</dbReference>
<dbReference type="InterPro" id="IPR014746">
    <property type="entry name" value="Gln_synth/guanido_kin_cat_dom"/>
</dbReference>
<comment type="similarity">
    <text evidence="1 3 4">Belongs to the glutamine synthetase family.</text>
</comment>